<proteinExistence type="predicted"/>
<evidence type="ECO:0000313" key="1">
    <source>
        <dbReference type="EMBL" id="MPC42251.1"/>
    </source>
</evidence>
<accession>A0A5B7F5H1</accession>
<gene>
    <name evidence="1" type="ORF">E2C01_035867</name>
</gene>
<dbReference type="Proteomes" id="UP000324222">
    <property type="component" value="Unassembled WGS sequence"/>
</dbReference>
<dbReference type="AlphaFoldDB" id="A0A5B7F5H1"/>
<organism evidence="1 2">
    <name type="scientific">Portunus trituberculatus</name>
    <name type="common">Swimming crab</name>
    <name type="synonym">Neptunus trituberculatus</name>
    <dbReference type="NCBI Taxonomy" id="210409"/>
    <lineage>
        <taxon>Eukaryota</taxon>
        <taxon>Metazoa</taxon>
        <taxon>Ecdysozoa</taxon>
        <taxon>Arthropoda</taxon>
        <taxon>Crustacea</taxon>
        <taxon>Multicrustacea</taxon>
        <taxon>Malacostraca</taxon>
        <taxon>Eumalacostraca</taxon>
        <taxon>Eucarida</taxon>
        <taxon>Decapoda</taxon>
        <taxon>Pleocyemata</taxon>
        <taxon>Brachyura</taxon>
        <taxon>Eubrachyura</taxon>
        <taxon>Portunoidea</taxon>
        <taxon>Portunidae</taxon>
        <taxon>Portuninae</taxon>
        <taxon>Portunus</taxon>
    </lineage>
</organism>
<sequence>MHTNNSHRMTPVRKNFTVHVLLLQEVRHTFIQLKLHLSFNILTFHICIKKNLWDLIMI</sequence>
<comment type="caution">
    <text evidence="1">The sequence shown here is derived from an EMBL/GenBank/DDBJ whole genome shotgun (WGS) entry which is preliminary data.</text>
</comment>
<evidence type="ECO:0000313" key="2">
    <source>
        <dbReference type="Proteomes" id="UP000324222"/>
    </source>
</evidence>
<dbReference type="EMBL" id="VSRR010005365">
    <property type="protein sequence ID" value="MPC42251.1"/>
    <property type="molecule type" value="Genomic_DNA"/>
</dbReference>
<name>A0A5B7F5H1_PORTR</name>
<reference evidence="1 2" key="1">
    <citation type="submission" date="2019-05" db="EMBL/GenBank/DDBJ databases">
        <title>Another draft genome of Portunus trituberculatus and its Hox gene families provides insights of decapod evolution.</title>
        <authorList>
            <person name="Jeong J.-H."/>
            <person name="Song I."/>
            <person name="Kim S."/>
            <person name="Choi T."/>
            <person name="Kim D."/>
            <person name="Ryu S."/>
            <person name="Kim W."/>
        </authorList>
    </citation>
    <scope>NUCLEOTIDE SEQUENCE [LARGE SCALE GENOMIC DNA]</scope>
    <source>
        <tissue evidence="1">Muscle</tissue>
    </source>
</reference>
<keyword evidence="2" id="KW-1185">Reference proteome</keyword>
<protein>
    <submittedName>
        <fullName evidence="1">Uncharacterized protein</fullName>
    </submittedName>
</protein>